<evidence type="ECO:0000313" key="2">
    <source>
        <dbReference type="EMBL" id="MDJ1650816.1"/>
    </source>
</evidence>
<dbReference type="SUPFAM" id="SSF52540">
    <property type="entry name" value="P-loop containing nucleoside triphosphate hydrolases"/>
    <property type="match status" value="1"/>
</dbReference>
<dbReference type="PANTHER" id="PTHR40396">
    <property type="entry name" value="ATPASE-LIKE PROTEIN"/>
    <property type="match status" value="1"/>
</dbReference>
<keyword evidence="2" id="KW-0547">Nucleotide-binding</keyword>
<dbReference type="RefSeq" id="WP_283832157.1">
    <property type="nucleotide sequence ID" value="NZ_JASJEU010000014.1"/>
</dbReference>
<dbReference type="InterPro" id="IPR027417">
    <property type="entry name" value="P-loop_NTPase"/>
</dbReference>
<dbReference type="Proteomes" id="UP001232750">
    <property type="component" value="Unassembled WGS sequence"/>
</dbReference>
<gene>
    <name evidence="2" type="ORF">QNJ86_08375</name>
</gene>
<keyword evidence="2" id="KW-0067">ATP-binding</keyword>
<feature type="domain" description="ATPase AAA-type core" evidence="1">
    <location>
        <begin position="31"/>
        <end position="344"/>
    </location>
</feature>
<organism evidence="2 3">
    <name type="scientific">Gordonibacter faecis</name>
    <dbReference type="NCBI Taxonomy" id="3047475"/>
    <lineage>
        <taxon>Bacteria</taxon>
        <taxon>Bacillati</taxon>
        <taxon>Actinomycetota</taxon>
        <taxon>Coriobacteriia</taxon>
        <taxon>Eggerthellales</taxon>
        <taxon>Eggerthellaceae</taxon>
        <taxon>Gordonibacter</taxon>
    </lineage>
</organism>
<evidence type="ECO:0000313" key="3">
    <source>
        <dbReference type="Proteomes" id="UP001232750"/>
    </source>
</evidence>
<dbReference type="PANTHER" id="PTHR40396:SF1">
    <property type="entry name" value="ATPASE AAA-TYPE CORE DOMAIN-CONTAINING PROTEIN"/>
    <property type="match status" value="1"/>
</dbReference>
<dbReference type="Pfam" id="PF13304">
    <property type="entry name" value="AAA_21"/>
    <property type="match status" value="1"/>
</dbReference>
<comment type="caution">
    <text evidence="2">The sequence shown here is derived from an EMBL/GenBank/DDBJ whole genome shotgun (WGS) entry which is preliminary data.</text>
</comment>
<sequence length="398" mass="45220">MSSLLSLTIDNYRSFYSPQTLTFGERDMRAVTGIYGPNAGGKSNIAKALELIRFCLYNSADANWKLPYEPFLLRESAARQPSRFAVRFEQDGRIFQYALAFDDAHIVFEELKEKSEHTDKMKTVFRREANKEMSPSSDKFGFGKRLLAKTRDETLLVTKGREDNNSYANVVFDFFYNVAVDLDDLTDRGALFVELLKDNESLREKTLELLRKCDFAIRDIKIESVPLPEELLASLPIPDEVKRGMELKGGTSFKTVHAIRDDEKSIIGMRELDFWNQESAGTQRFFKTVVPIIAALEQGGIIYLDEFGTSMHPKLIETLVGLFLDEKSENGAHLIFNSHDTSIMRTSLGRDNIILVEKNSREESVVTPLAKRGVREGEAIEKRYREGLYGGIPLVREG</sequence>
<dbReference type="EMBL" id="JASJEU010000014">
    <property type="protein sequence ID" value="MDJ1650816.1"/>
    <property type="molecule type" value="Genomic_DNA"/>
</dbReference>
<evidence type="ECO:0000259" key="1">
    <source>
        <dbReference type="Pfam" id="PF13304"/>
    </source>
</evidence>
<dbReference type="Gene3D" id="3.40.50.300">
    <property type="entry name" value="P-loop containing nucleotide triphosphate hydrolases"/>
    <property type="match status" value="1"/>
</dbReference>
<protein>
    <submittedName>
        <fullName evidence="2">ATP-binding protein</fullName>
    </submittedName>
</protein>
<reference evidence="2 3" key="1">
    <citation type="submission" date="2023-05" db="EMBL/GenBank/DDBJ databases">
        <title>Gordonibacter KGMB12511T sp. nov., isolated from faeces of healthy Korean.</title>
        <authorList>
            <person name="Kim H.S."/>
            <person name="Kim J.-S."/>
            <person name="Suh M.K."/>
            <person name="Eom M.K."/>
            <person name="Do H.E."/>
            <person name="Lee J.-S."/>
        </authorList>
    </citation>
    <scope>NUCLEOTIDE SEQUENCE [LARGE SCALE GENOMIC DNA]</scope>
    <source>
        <strain evidence="2 3">KGMB12511</strain>
    </source>
</reference>
<accession>A0ABT7DMR6</accession>
<proteinExistence type="predicted"/>
<dbReference type="InterPro" id="IPR003959">
    <property type="entry name" value="ATPase_AAA_core"/>
</dbReference>
<dbReference type="GO" id="GO:0005524">
    <property type="term" value="F:ATP binding"/>
    <property type="evidence" value="ECO:0007669"/>
    <property type="project" value="UniProtKB-KW"/>
</dbReference>
<name>A0ABT7DMR6_9ACTN</name>
<keyword evidence="3" id="KW-1185">Reference proteome</keyword>